<accession>A0A934S4L3</accession>
<dbReference type="PANTHER" id="PTHR42693">
    <property type="entry name" value="ARYLSULFATASE FAMILY MEMBER"/>
    <property type="match status" value="1"/>
</dbReference>
<feature type="signal peptide" evidence="3">
    <location>
        <begin position="1"/>
        <end position="20"/>
    </location>
</feature>
<comment type="similarity">
    <text evidence="1">Belongs to the sulfatase family.</text>
</comment>
<dbReference type="SUPFAM" id="SSF53649">
    <property type="entry name" value="Alkaline phosphatase-like"/>
    <property type="match status" value="1"/>
</dbReference>
<gene>
    <name evidence="5" type="ORF">JIN85_05220</name>
</gene>
<keyword evidence="5" id="KW-0378">Hydrolase</keyword>
<dbReference type="PANTHER" id="PTHR42693:SF33">
    <property type="entry name" value="ARYLSULFATASE"/>
    <property type="match status" value="1"/>
</dbReference>
<keyword evidence="3" id="KW-0732">Signal</keyword>
<dbReference type="EMBL" id="JAENIJ010000006">
    <property type="protein sequence ID" value="MBK1881803.1"/>
    <property type="molecule type" value="Genomic_DNA"/>
</dbReference>
<evidence type="ECO:0000313" key="5">
    <source>
        <dbReference type="EMBL" id="MBK1881803.1"/>
    </source>
</evidence>
<sequence>MLRIPTFLSLLFLAPLPAFSAEKPNVLLVFVDDMGWGDFSCFGDKTVQTQNIDQMAKEGVRFEQFYVNSPICSPSRTAITTGQYPQRWKISSYLSNREDNKRRGMAQWLDLKAPVLAGILHKAGYTTGHFGKWHMGGQRDVGEAPLIAEYGFDKTLTNFEGLGPRVLPLLNAFDGKPPKRYDLGSASLGHGPITWKDRSLVTQSFTSAALDFIKDAEKKDQPFYVNLWPDDVHSPFFPPSDRRGDGSKRQLFHGVLDTMDEQFAPIFDYIRNDEKLRNNTLVVICSDNGPEPGAGSAGPFRGHKGELFEGGVRSSLIAWGPKFIPADKQGTTNTSSVFAAIDFAPTILKITGTPVPDEVKYDGEALPDILLGKSDASRSAPLFFRRPPDRPGPKNARLPDLSVRDGDWKLLCQYDGSKPKLFSMKNDREETKNVAEKHPKIVKELTEKVLAWNATMPTDNGPELGKN</sequence>
<dbReference type="GO" id="GO:0004065">
    <property type="term" value="F:arylsulfatase activity"/>
    <property type="evidence" value="ECO:0007669"/>
    <property type="project" value="TreeGrafter"/>
</dbReference>
<evidence type="ECO:0000256" key="1">
    <source>
        <dbReference type="ARBA" id="ARBA00008779"/>
    </source>
</evidence>
<organism evidence="5 6">
    <name type="scientific">Luteolibacter pohnpeiensis</name>
    <dbReference type="NCBI Taxonomy" id="454153"/>
    <lineage>
        <taxon>Bacteria</taxon>
        <taxon>Pseudomonadati</taxon>
        <taxon>Verrucomicrobiota</taxon>
        <taxon>Verrucomicrobiia</taxon>
        <taxon>Verrucomicrobiales</taxon>
        <taxon>Verrucomicrobiaceae</taxon>
        <taxon>Luteolibacter</taxon>
    </lineage>
</organism>
<dbReference type="Proteomes" id="UP000603141">
    <property type="component" value="Unassembled WGS sequence"/>
</dbReference>
<evidence type="ECO:0000256" key="3">
    <source>
        <dbReference type="SAM" id="SignalP"/>
    </source>
</evidence>
<feature type="chain" id="PRO_5037135905" evidence="3">
    <location>
        <begin position="21"/>
        <end position="467"/>
    </location>
</feature>
<reference evidence="5" key="1">
    <citation type="submission" date="2021-01" db="EMBL/GenBank/DDBJ databases">
        <title>Modified the classification status of verrucomicrobia.</title>
        <authorList>
            <person name="Feng X."/>
        </authorList>
    </citation>
    <scope>NUCLEOTIDE SEQUENCE</scope>
    <source>
        <strain evidence="5">KCTC 22041</strain>
    </source>
</reference>
<dbReference type="InterPro" id="IPR050738">
    <property type="entry name" value="Sulfatase"/>
</dbReference>
<comment type="caution">
    <text evidence="5">The sequence shown here is derived from an EMBL/GenBank/DDBJ whole genome shotgun (WGS) entry which is preliminary data.</text>
</comment>
<evidence type="ECO:0000313" key="6">
    <source>
        <dbReference type="Proteomes" id="UP000603141"/>
    </source>
</evidence>
<dbReference type="Pfam" id="PF00884">
    <property type="entry name" value="Sulfatase"/>
    <property type="match status" value="1"/>
</dbReference>
<keyword evidence="6" id="KW-1185">Reference proteome</keyword>
<protein>
    <submittedName>
        <fullName evidence="5">Sulfatase-like hydrolase/transferase</fullName>
    </submittedName>
</protein>
<feature type="region of interest" description="Disordered" evidence="2">
    <location>
        <begin position="381"/>
        <end position="400"/>
    </location>
</feature>
<dbReference type="AlphaFoldDB" id="A0A934S4L3"/>
<dbReference type="Gene3D" id="3.40.720.10">
    <property type="entry name" value="Alkaline Phosphatase, subunit A"/>
    <property type="match status" value="1"/>
</dbReference>
<dbReference type="InterPro" id="IPR017850">
    <property type="entry name" value="Alkaline_phosphatase_core_sf"/>
</dbReference>
<feature type="domain" description="Sulfatase N-terminal" evidence="4">
    <location>
        <begin position="24"/>
        <end position="352"/>
    </location>
</feature>
<dbReference type="Gene3D" id="3.30.1120.10">
    <property type="match status" value="1"/>
</dbReference>
<proteinExistence type="inferred from homology"/>
<evidence type="ECO:0000259" key="4">
    <source>
        <dbReference type="Pfam" id="PF00884"/>
    </source>
</evidence>
<dbReference type="RefSeq" id="WP_200268322.1">
    <property type="nucleotide sequence ID" value="NZ_JAENIJ010000006.1"/>
</dbReference>
<evidence type="ECO:0000256" key="2">
    <source>
        <dbReference type="SAM" id="MobiDB-lite"/>
    </source>
</evidence>
<dbReference type="InterPro" id="IPR000917">
    <property type="entry name" value="Sulfatase_N"/>
</dbReference>
<name>A0A934S4L3_9BACT</name>